<feature type="transmembrane region" description="Helical" evidence="1">
    <location>
        <begin position="102"/>
        <end position="121"/>
    </location>
</feature>
<dbReference type="EMBL" id="FNON01000003">
    <property type="protein sequence ID" value="SDX75196.1"/>
    <property type="molecule type" value="Genomic_DNA"/>
</dbReference>
<dbReference type="OrthoDB" id="3700685at2"/>
<proteinExistence type="predicted"/>
<organism evidence="2 3">
    <name type="scientific">Amycolatopsis xylanica</name>
    <dbReference type="NCBI Taxonomy" id="589385"/>
    <lineage>
        <taxon>Bacteria</taxon>
        <taxon>Bacillati</taxon>
        <taxon>Actinomycetota</taxon>
        <taxon>Actinomycetes</taxon>
        <taxon>Pseudonocardiales</taxon>
        <taxon>Pseudonocardiaceae</taxon>
        <taxon>Amycolatopsis</taxon>
    </lineage>
</organism>
<evidence type="ECO:0000313" key="2">
    <source>
        <dbReference type="EMBL" id="SDX75196.1"/>
    </source>
</evidence>
<protein>
    <submittedName>
        <fullName evidence="2">Uncharacterized protein</fullName>
    </submittedName>
</protein>
<keyword evidence="1" id="KW-1133">Transmembrane helix</keyword>
<feature type="transmembrane region" description="Helical" evidence="1">
    <location>
        <begin position="128"/>
        <end position="149"/>
    </location>
</feature>
<dbReference type="AlphaFoldDB" id="A0A1H3E916"/>
<dbReference type="RefSeq" id="WP_091289772.1">
    <property type="nucleotide sequence ID" value="NZ_FNON01000003.1"/>
</dbReference>
<name>A0A1H3E916_9PSEU</name>
<evidence type="ECO:0000313" key="3">
    <source>
        <dbReference type="Proteomes" id="UP000199515"/>
    </source>
</evidence>
<dbReference type="Proteomes" id="UP000199515">
    <property type="component" value="Unassembled WGS sequence"/>
</dbReference>
<reference evidence="2 3" key="1">
    <citation type="submission" date="2016-10" db="EMBL/GenBank/DDBJ databases">
        <authorList>
            <person name="de Groot N.N."/>
        </authorList>
    </citation>
    <scope>NUCLEOTIDE SEQUENCE [LARGE SCALE GENOMIC DNA]</scope>
    <source>
        <strain evidence="2 3">CPCC 202699</strain>
    </source>
</reference>
<accession>A0A1H3E916</accession>
<keyword evidence="1" id="KW-0472">Membrane</keyword>
<feature type="transmembrane region" description="Helical" evidence="1">
    <location>
        <begin position="35"/>
        <end position="58"/>
    </location>
</feature>
<gene>
    <name evidence="2" type="ORF">SAMN05421504_103708</name>
</gene>
<keyword evidence="1" id="KW-0812">Transmembrane</keyword>
<evidence type="ECO:0000256" key="1">
    <source>
        <dbReference type="SAM" id="Phobius"/>
    </source>
</evidence>
<sequence>MTSYPDAQPAYGQQAAYGAQPGQAPAAPVSRPGTVLAAVIAAIVAGLAAVIDGAIILAGGRDLALDLAAQAVADVTGESADVVKQSAGSLLEIAVEEATKTLQARAIMVIAVGALLLLFGALMRKAALWARILVTLFALVNALVALRVATDVGSGAMIGLAWAAIVVSAVTLVLTWLPANHRYAKAAKA</sequence>
<keyword evidence="3" id="KW-1185">Reference proteome</keyword>
<feature type="transmembrane region" description="Helical" evidence="1">
    <location>
        <begin position="155"/>
        <end position="177"/>
    </location>
</feature>